<dbReference type="AlphaFoldDB" id="A0AAW1NTK3"/>
<evidence type="ECO:0000256" key="4">
    <source>
        <dbReference type="ARBA" id="ARBA00022723"/>
    </source>
</evidence>
<evidence type="ECO:0000259" key="15">
    <source>
        <dbReference type="Pfam" id="PF04057"/>
    </source>
</evidence>
<dbReference type="SUPFAM" id="SSF50249">
    <property type="entry name" value="Nucleic acid-binding proteins"/>
    <property type="match status" value="4"/>
</dbReference>
<evidence type="ECO:0000256" key="6">
    <source>
        <dbReference type="ARBA" id="ARBA00022771"/>
    </source>
</evidence>
<dbReference type="CDD" id="cd04474">
    <property type="entry name" value="RPA1_DBD_A"/>
    <property type="match status" value="1"/>
</dbReference>
<evidence type="ECO:0000259" key="14">
    <source>
        <dbReference type="Pfam" id="PF02721"/>
    </source>
</evidence>
<dbReference type="FunFam" id="2.40.50.140:FF:000064">
    <property type="entry name" value="Replication protein A subunit"/>
    <property type="match status" value="1"/>
</dbReference>
<feature type="domain" description="Replication factor A C-terminal" evidence="16">
    <location>
        <begin position="561"/>
        <end position="705"/>
    </location>
</feature>
<dbReference type="InterPro" id="IPR004591">
    <property type="entry name" value="Rfa1"/>
</dbReference>
<dbReference type="GO" id="GO:0006281">
    <property type="term" value="P:DNA repair"/>
    <property type="evidence" value="ECO:0007669"/>
    <property type="project" value="UniProtKB-KW"/>
</dbReference>
<gene>
    <name evidence="18" type="ORF">WJX73_003860</name>
</gene>
<protein>
    <recommendedName>
        <fullName evidence="12">Replication protein A subunit</fullName>
    </recommendedName>
</protein>
<evidence type="ECO:0000259" key="16">
    <source>
        <dbReference type="Pfam" id="PF08646"/>
    </source>
</evidence>
<dbReference type="GO" id="GO:0006310">
    <property type="term" value="P:DNA recombination"/>
    <property type="evidence" value="ECO:0007669"/>
    <property type="project" value="UniProtKB-KW"/>
</dbReference>
<keyword evidence="6 12" id="KW-0863">Zinc-finger</keyword>
<dbReference type="Proteomes" id="UP001465755">
    <property type="component" value="Unassembled WGS sequence"/>
</dbReference>
<comment type="subcellular location">
    <subcellularLocation>
        <location evidence="1 12">Nucleus</location>
    </subcellularLocation>
</comment>
<evidence type="ECO:0000256" key="2">
    <source>
        <dbReference type="ARBA" id="ARBA00005690"/>
    </source>
</evidence>
<evidence type="ECO:0000256" key="11">
    <source>
        <dbReference type="ARBA" id="ARBA00023242"/>
    </source>
</evidence>
<accession>A0AAW1NTK3</accession>
<keyword evidence="4 12" id="KW-0479">Metal-binding</keyword>
<organism evidence="18 19">
    <name type="scientific">Symbiochloris irregularis</name>
    <dbReference type="NCBI Taxonomy" id="706552"/>
    <lineage>
        <taxon>Eukaryota</taxon>
        <taxon>Viridiplantae</taxon>
        <taxon>Chlorophyta</taxon>
        <taxon>core chlorophytes</taxon>
        <taxon>Trebouxiophyceae</taxon>
        <taxon>Trebouxiales</taxon>
        <taxon>Trebouxiaceae</taxon>
        <taxon>Symbiochloris</taxon>
    </lineage>
</organism>
<feature type="domain" description="Replication protein A OB" evidence="17">
    <location>
        <begin position="400"/>
        <end position="497"/>
    </location>
</feature>
<evidence type="ECO:0000313" key="18">
    <source>
        <dbReference type="EMBL" id="KAK9794335.1"/>
    </source>
</evidence>
<dbReference type="FunFam" id="2.40.50.140:FF:000090">
    <property type="entry name" value="Replication protein A subunit"/>
    <property type="match status" value="1"/>
</dbReference>
<dbReference type="NCBIfam" id="TIGR00617">
    <property type="entry name" value="rpa1"/>
    <property type="match status" value="1"/>
</dbReference>
<dbReference type="Pfam" id="PF02721">
    <property type="entry name" value="DUF223"/>
    <property type="match status" value="1"/>
</dbReference>
<dbReference type="CDD" id="cd04476">
    <property type="entry name" value="RPA1_DBD_C"/>
    <property type="match status" value="1"/>
</dbReference>
<keyword evidence="3 12" id="KW-0235">DNA replication</keyword>
<evidence type="ECO:0000256" key="5">
    <source>
        <dbReference type="ARBA" id="ARBA00022763"/>
    </source>
</evidence>
<feature type="compositionally biased region" description="Low complexity" evidence="13">
    <location>
        <begin position="189"/>
        <end position="209"/>
    </location>
</feature>
<dbReference type="FunFam" id="2.40.50.140:FF:000041">
    <property type="entry name" value="Replication protein A subunit"/>
    <property type="match status" value="1"/>
</dbReference>
<dbReference type="GO" id="GO:0006260">
    <property type="term" value="P:DNA replication"/>
    <property type="evidence" value="ECO:0007669"/>
    <property type="project" value="UniProtKB-KW"/>
</dbReference>
<keyword evidence="11 12" id="KW-0539">Nucleus</keyword>
<feature type="region of interest" description="Disordered" evidence="13">
    <location>
        <begin position="189"/>
        <end position="269"/>
    </location>
</feature>
<dbReference type="PANTHER" id="PTHR47165:SF4">
    <property type="entry name" value="OS03G0429900 PROTEIN"/>
    <property type="match status" value="1"/>
</dbReference>
<dbReference type="InterPro" id="IPR031657">
    <property type="entry name" value="REPA_OB_2"/>
</dbReference>
<dbReference type="Gene3D" id="2.40.50.140">
    <property type="entry name" value="Nucleic acid-binding proteins"/>
    <property type="match status" value="4"/>
</dbReference>
<keyword evidence="19" id="KW-1185">Reference proteome</keyword>
<keyword evidence="7 12" id="KW-0862">Zinc</keyword>
<feature type="compositionally biased region" description="Gly residues" evidence="13">
    <location>
        <begin position="244"/>
        <end position="253"/>
    </location>
</feature>
<dbReference type="GO" id="GO:0003677">
    <property type="term" value="F:DNA binding"/>
    <property type="evidence" value="ECO:0007669"/>
    <property type="project" value="UniProtKB-KW"/>
</dbReference>
<proteinExistence type="inferred from homology"/>
<evidence type="ECO:0000256" key="13">
    <source>
        <dbReference type="SAM" id="MobiDB-lite"/>
    </source>
</evidence>
<dbReference type="InterPro" id="IPR003871">
    <property type="entry name" value="RFA1B/D_OB_1st"/>
</dbReference>
<feature type="region of interest" description="Disordered" evidence="13">
    <location>
        <begin position="99"/>
        <end position="125"/>
    </location>
</feature>
<dbReference type="InterPro" id="IPR012340">
    <property type="entry name" value="NA-bd_OB-fold"/>
</dbReference>
<reference evidence="18 19" key="1">
    <citation type="journal article" date="2024" name="Nat. Commun.">
        <title>Phylogenomics reveals the evolutionary origins of lichenization in chlorophyte algae.</title>
        <authorList>
            <person name="Puginier C."/>
            <person name="Libourel C."/>
            <person name="Otte J."/>
            <person name="Skaloud P."/>
            <person name="Haon M."/>
            <person name="Grisel S."/>
            <person name="Petersen M."/>
            <person name="Berrin J.G."/>
            <person name="Delaux P.M."/>
            <person name="Dal Grande F."/>
            <person name="Keller J."/>
        </authorList>
    </citation>
    <scope>NUCLEOTIDE SEQUENCE [LARGE SCALE GENOMIC DNA]</scope>
    <source>
        <strain evidence="18 19">SAG 2036</strain>
    </source>
</reference>
<evidence type="ECO:0000259" key="17">
    <source>
        <dbReference type="Pfam" id="PF16900"/>
    </source>
</evidence>
<dbReference type="EMBL" id="JALJOQ010000140">
    <property type="protein sequence ID" value="KAK9794335.1"/>
    <property type="molecule type" value="Genomic_DNA"/>
</dbReference>
<feature type="domain" description="Replication protein A 70 kDa DNA-binding subunit B/D first OB fold" evidence="14">
    <location>
        <begin position="270"/>
        <end position="374"/>
    </location>
</feature>
<keyword evidence="8 12" id="KW-0238">DNA-binding</keyword>
<evidence type="ECO:0000313" key="19">
    <source>
        <dbReference type="Proteomes" id="UP001465755"/>
    </source>
</evidence>
<evidence type="ECO:0000256" key="3">
    <source>
        <dbReference type="ARBA" id="ARBA00022705"/>
    </source>
</evidence>
<comment type="caution">
    <text evidence="18">The sequence shown here is derived from an EMBL/GenBank/DDBJ whole genome shotgun (WGS) entry which is preliminary data.</text>
</comment>
<dbReference type="Pfam" id="PF04057">
    <property type="entry name" value="Rep-A_N"/>
    <property type="match status" value="1"/>
</dbReference>
<dbReference type="InterPro" id="IPR007199">
    <property type="entry name" value="Rep_factor-A_N"/>
</dbReference>
<comment type="function">
    <text evidence="12">Component of the replication protein A complex (RPA) required for DNA recombination, repair and replication. The activity of RPA is mediated by single-stranded DNA binding and protein interactions. Probably involved in repair of double-strand DNA breaks (DSBs) induced by genotoxic stresses.</text>
</comment>
<dbReference type="Pfam" id="PF16900">
    <property type="entry name" value="REPA_OB_2"/>
    <property type="match status" value="1"/>
</dbReference>
<dbReference type="InterPro" id="IPR047192">
    <property type="entry name" value="Euk_RPA1_DBD_C"/>
</dbReference>
<keyword evidence="5" id="KW-0227">DNA damage</keyword>
<evidence type="ECO:0000256" key="8">
    <source>
        <dbReference type="ARBA" id="ARBA00023125"/>
    </source>
</evidence>
<dbReference type="CDD" id="cd04475">
    <property type="entry name" value="RPA1_DBD_B"/>
    <property type="match status" value="1"/>
</dbReference>
<dbReference type="GO" id="GO:0005634">
    <property type="term" value="C:nucleus"/>
    <property type="evidence" value="ECO:0007669"/>
    <property type="project" value="UniProtKB-SubCell"/>
</dbReference>
<keyword evidence="10" id="KW-0234">DNA repair</keyword>
<evidence type="ECO:0000256" key="9">
    <source>
        <dbReference type="ARBA" id="ARBA00023172"/>
    </source>
</evidence>
<evidence type="ECO:0000256" key="1">
    <source>
        <dbReference type="ARBA" id="ARBA00004123"/>
    </source>
</evidence>
<comment type="similarity">
    <text evidence="2 12">Belongs to the replication factor A protein 1 family.</text>
</comment>
<name>A0AAW1NTK3_9CHLO</name>
<sequence length="711" mass="76769">MAQPDRGCLQRVKRQEACEGGICLQISALQKKDANRYSCTLGDGETTVAGLTSSQVGKQVEGGEISNWNIVRASNFTCNQINSKHVLMLLDCEVVGEGQAPADAPSTSPKKAPAQNAPQETPAAKKIKMDPDAATLANPPQSPLKPGIDVLPQSAASMQVDAALGSTDAEAKPDAASEPMHTVIKAEEAQAADTPADAPAANDAPAPMESTTQANTPARDAKENRNAQNAQVRTPAAAVKPLGWGSGTPGRGGPTPPSTGPASRGRPVQPIAALNPYNCAWTIQARVASRGNKRSFSRAGQDVSLFSVELVDAQGTQIEATLWREAADKYYDVLDEGKVFYFSRGKVKPANRNYAGVRNDYTISFEKDILVEECTDADDSALSQMQAKLQFISIDRLASQINKKAPVDIIGIVTDTGPLRSIKRKDSSEVAARDVTLVDQSKRTVSVTMWGSAAEEAGGDLEMQGGTNPVLSISCCRVGDYNGVSVSALQRSVVAINPEGPEAAELREWWDTEGISAPTQHAGEGLASARKGSGGSSKGHCQLKDIQKEAHELVPDAKPEYHNVTATVAMIDPSQTLYYQACPDNGRKVVQQGDMWLCEFNGQLYPAMERRYMCLSKCADFTGEVMISFMNQQGDRLLGIRADDIAEYKEGEDTQRYQAIIKQAQWSDWSLVVRSNTSEYNGETRQRFLVQSLEPLDYVKESRRLIQQLVQ</sequence>
<dbReference type="InterPro" id="IPR013955">
    <property type="entry name" value="Rep_factor-A_C"/>
</dbReference>
<keyword evidence="9" id="KW-0233">DNA recombination</keyword>
<feature type="domain" description="Replication factor-A protein 1 N-terminal" evidence="15">
    <location>
        <begin position="24"/>
        <end position="96"/>
    </location>
</feature>
<evidence type="ECO:0000256" key="10">
    <source>
        <dbReference type="ARBA" id="ARBA00023204"/>
    </source>
</evidence>
<dbReference type="PANTHER" id="PTHR47165">
    <property type="entry name" value="OS03G0429900 PROTEIN"/>
    <property type="match status" value="1"/>
</dbReference>
<dbReference type="GO" id="GO:0008270">
    <property type="term" value="F:zinc ion binding"/>
    <property type="evidence" value="ECO:0007669"/>
    <property type="project" value="UniProtKB-KW"/>
</dbReference>
<dbReference type="Pfam" id="PF08646">
    <property type="entry name" value="Rep_fac-A_C"/>
    <property type="match status" value="1"/>
</dbReference>
<comment type="subunit">
    <text evidence="12">Heterotrimer of RPA1, RPA2 and RPA3 (canonical replication protein A complex).</text>
</comment>
<evidence type="ECO:0000256" key="7">
    <source>
        <dbReference type="ARBA" id="ARBA00022833"/>
    </source>
</evidence>
<evidence type="ECO:0000256" key="12">
    <source>
        <dbReference type="RuleBase" id="RU364130"/>
    </source>
</evidence>